<dbReference type="Gene3D" id="2.60.40.1180">
    <property type="entry name" value="Golgi alpha-mannosidase II"/>
    <property type="match status" value="1"/>
</dbReference>
<evidence type="ECO:0000256" key="5">
    <source>
        <dbReference type="ARBA" id="ARBA00023295"/>
    </source>
</evidence>
<evidence type="ECO:0000256" key="3">
    <source>
        <dbReference type="ARBA" id="ARBA00022801"/>
    </source>
</evidence>
<evidence type="ECO:0000256" key="6">
    <source>
        <dbReference type="SAM" id="SignalP"/>
    </source>
</evidence>
<dbReference type="InterPro" id="IPR017853">
    <property type="entry name" value="GH"/>
</dbReference>
<dbReference type="Pfam" id="PF10566">
    <property type="entry name" value="Glyco_hydro_97"/>
    <property type="match status" value="1"/>
</dbReference>
<accession>E4T1A6</accession>
<dbReference type="InterPro" id="IPR029483">
    <property type="entry name" value="GH97_C"/>
</dbReference>
<dbReference type="Pfam" id="PF14508">
    <property type="entry name" value="GH97_N"/>
    <property type="match status" value="1"/>
</dbReference>
<evidence type="ECO:0000259" key="9">
    <source>
        <dbReference type="Pfam" id="PF14509"/>
    </source>
</evidence>
<dbReference type="STRING" id="694427.Palpr_0339"/>
<feature type="signal peptide" evidence="6">
    <location>
        <begin position="1"/>
        <end position="21"/>
    </location>
</feature>
<gene>
    <name evidence="10" type="ordered locus">Palpr_0339</name>
</gene>
<keyword evidence="5" id="KW-0326">Glycosidase</keyword>
<dbReference type="KEGG" id="ppn:Palpr_0339"/>
<dbReference type="Proteomes" id="UP000008718">
    <property type="component" value="Chromosome"/>
</dbReference>
<dbReference type="HOGENOM" id="CLU_011166_0_0_10"/>
<dbReference type="RefSeq" id="WP_013443869.1">
    <property type="nucleotide sequence ID" value="NC_014734.1"/>
</dbReference>
<keyword evidence="3 10" id="KW-0378">Hydrolase</keyword>
<proteinExistence type="predicted"/>
<feature type="domain" description="Glycosyl-hydrolase 97 N-terminal" evidence="8">
    <location>
        <begin position="29"/>
        <end position="295"/>
    </location>
</feature>
<dbReference type="PANTHER" id="PTHR35803:SF2">
    <property type="entry name" value="RETAINING ALPHA-GALACTOSIDASE"/>
    <property type="match status" value="1"/>
</dbReference>
<feature type="chain" id="PRO_5003187492" evidence="6">
    <location>
        <begin position="22"/>
        <end position="662"/>
    </location>
</feature>
<keyword evidence="11" id="KW-1185">Reference proteome</keyword>
<keyword evidence="6" id="KW-0732">Signal</keyword>
<dbReference type="InterPro" id="IPR029486">
    <property type="entry name" value="GH97_N"/>
</dbReference>
<comment type="cofactor">
    <cofactor evidence="1">
        <name>Ca(2+)</name>
        <dbReference type="ChEBI" id="CHEBI:29108"/>
    </cofactor>
</comment>
<organism evidence="10 11">
    <name type="scientific">Paludibacter propionicigenes (strain DSM 17365 / JCM 13257 / WB4)</name>
    <dbReference type="NCBI Taxonomy" id="694427"/>
    <lineage>
        <taxon>Bacteria</taxon>
        <taxon>Pseudomonadati</taxon>
        <taxon>Bacteroidota</taxon>
        <taxon>Bacteroidia</taxon>
        <taxon>Bacteroidales</taxon>
        <taxon>Paludibacteraceae</taxon>
        <taxon>Paludibacter</taxon>
    </lineage>
</organism>
<name>E4T1A6_PALPW</name>
<reference key="1">
    <citation type="submission" date="2010-11" db="EMBL/GenBank/DDBJ databases">
        <title>The complete genome of Paludibacter propionicigenes DSM 17365.</title>
        <authorList>
            <consortium name="US DOE Joint Genome Institute (JGI-PGF)"/>
            <person name="Lucas S."/>
            <person name="Copeland A."/>
            <person name="Lapidus A."/>
            <person name="Bruce D."/>
            <person name="Goodwin L."/>
            <person name="Pitluck S."/>
            <person name="Kyrpides N."/>
            <person name="Mavromatis K."/>
            <person name="Ivanova N."/>
            <person name="Munk A.C."/>
            <person name="Brettin T."/>
            <person name="Detter J.C."/>
            <person name="Han C."/>
            <person name="Tapia R."/>
            <person name="Land M."/>
            <person name="Hauser L."/>
            <person name="Markowitz V."/>
            <person name="Cheng J.-F."/>
            <person name="Hugenholtz P."/>
            <person name="Woyke T."/>
            <person name="Wu D."/>
            <person name="Gronow S."/>
            <person name="Wellnitz S."/>
            <person name="Brambilla E."/>
            <person name="Klenk H.-P."/>
            <person name="Eisen J.A."/>
        </authorList>
    </citation>
    <scope>NUCLEOTIDE SEQUENCE</scope>
    <source>
        <strain>WB4</strain>
    </source>
</reference>
<feature type="domain" description="Glycosyl-hydrolase 97 C-terminal oligomerisation" evidence="9">
    <location>
        <begin position="564"/>
        <end position="658"/>
    </location>
</feature>
<feature type="domain" description="Glycosyl-hydrolase 97 catalytic" evidence="7">
    <location>
        <begin position="313"/>
        <end position="465"/>
    </location>
</feature>
<dbReference type="PANTHER" id="PTHR35803">
    <property type="entry name" value="GLUCAN 1,4-ALPHA-GLUCOSIDASE SUSB-RELATED"/>
    <property type="match status" value="1"/>
</dbReference>
<keyword evidence="4" id="KW-0106">Calcium</keyword>
<reference evidence="10 11" key="2">
    <citation type="journal article" date="2011" name="Stand. Genomic Sci.">
        <title>Complete genome sequence of Paludibacter propionicigenes type strain (WB4).</title>
        <authorList>
            <person name="Gronow S."/>
            <person name="Munk C."/>
            <person name="Lapidus A."/>
            <person name="Nolan M."/>
            <person name="Lucas S."/>
            <person name="Hammon N."/>
            <person name="Deshpande S."/>
            <person name="Cheng J.F."/>
            <person name="Tapia R."/>
            <person name="Han C."/>
            <person name="Goodwin L."/>
            <person name="Pitluck S."/>
            <person name="Liolios K."/>
            <person name="Ivanova N."/>
            <person name="Mavromatis K."/>
            <person name="Mikhailova N."/>
            <person name="Pati A."/>
            <person name="Chen A."/>
            <person name="Palaniappan K."/>
            <person name="Land M."/>
            <person name="Hauser L."/>
            <person name="Chang Y.J."/>
            <person name="Jeffries C.D."/>
            <person name="Brambilla E."/>
            <person name="Rohde M."/>
            <person name="Goker M."/>
            <person name="Detter J.C."/>
            <person name="Woyke T."/>
            <person name="Bristow J."/>
            <person name="Eisen J.A."/>
            <person name="Markowitz V."/>
            <person name="Hugenholtz P."/>
            <person name="Kyrpides N.C."/>
            <person name="Klenk H.P."/>
        </authorList>
    </citation>
    <scope>NUCLEOTIDE SEQUENCE [LARGE SCALE GENOMIC DNA]</scope>
    <source>
        <strain evidence="11">DSM 17365 / JCM 13257 / WB4</strain>
    </source>
</reference>
<dbReference type="InterPro" id="IPR019563">
    <property type="entry name" value="GH97_catalytic"/>
</dbReference>
<dbReference type="EMBL" id="CP002345">
    <property type="protein sequence ID" value="ADQ78500.1"/>
    <property type="molecule type" value="Genomic_DNA"/>
</dbReference>
<dbReference type="InterPro" id="IPR013780">
    <property type="entry name" value="Glyco_hydro_b"/>
</dbReference>
<dbReference type="GO" id="GO:0016798">
    <property type="term" value="F:hydrolase activity, acting on glycosyl bonds"/>
    <property type="evidence" value="ECO:0007669"/>
    <property type="project" value="UniProtKB-KW"/>
</dbReference>
<evidence type="ECO:0000256" key="1">
    <source>
        <dbReference type="ARBA" id="ARBA00001913"/>
    </source>
</evidence>
<dbReference type="InterPro" id="IPR013785">
    <property type="entry name" value="Aldolase_TIM"/>
</dbReference>
<dbReference type="CAZy" id="GH97">
    <property type="family name" value="Glycoside Hydrolase Family 97"/>
</dbReference>
<evidence type="ECO:0000313" key="10">
    <source>
        <dbReference type="EMBL" id="ADQ78500.1"/>
    </source>
</evidence>
<protein>
    <submittedName>
        <fullName evidence="10">Glycoside hydrolase 97</fullName>
    </submittedName>
</protein>
<evidence type="ECO:0000259" key="7">
    <source>
        <dbReference type="Pfam" id="PF10566"/>
    </source>
</evidence>
<evidence type="ECO:0000256" key="2">
    <source>
        <dbReference type="ARBA" id="ARBA00011245"/>
    </source>
</evidence>
<dbReference type="InterPro" id="IPR052720">
    <property type="entry name" value="Glycosyl_hydrolase_97"/>
</dbReference>
<dbReference type="Gene3D" id="3.20.20.70">
    <property type="entry name" value="Aldolase class I"/>
    <property type="match status" value="1"/>
</dbReference>
<evidence type="ECO:0000256" key="4">
    <source>
        <dbReference type="ARBA" id="ARBA00022837"/>
    </source>
</evidence>
<dbReference type="Pfam" id="PF14509">
    <property type="entry name" value="GH97_C"/>
    <property type="match status" value="1"/>
</dbReference>
<sequence>MKNKLTGLIVALLLSSSILSAQKTKDFDLKSQDGNITLHVVAGKKLVWSVQLKGKQIIAPSAMSLQLGNGDVLGDNAKVSSAKTEKINTTFKALNYKKTNVQDVYNELTLTCKNDFGVKFRVYNDGVAYRFFTKKKGEIVIKNEEANFNFTQDYKAFIPYMWDYRDGKIFNSSFEALYKETKISKFATDSLAFLPLMVDEGDNNKVVILEADLEDYPGMYLNLNDTHKGFMGVYAPYPLETKMGGYNNMNVIPTKRAEYIAKTNGTRSFPWRVVVISQSDKELLNNDMVQKLASPSRITDASWVKPGQAAWDWWNNWNITHVDFKAGINTPTYKYYIDFASANKISYIILDEGWSVEGDLSKVSPAINLKEIVDYGKQKHVDVILWATWSNIARQMDEIFPQYSKMGVKGFKIDFFDRDDQVVVASTYAIAKKAAEYHLMVDYHGIYKPTGIQKTYPNVIGFEGVKGMENYKWATEDQPRYAVSIPFIRMMAGPMDYTPGAMRNAIKANYHPVSSAPMSMGTRCNQLAMYVVFEAPFQMLADNPTIYMKEQECTDFITGVPTTTDETVALDGEVGEYAALARQKDGIWYVGAMTNWNSRQLTLDFSFLPEGNYKAVVFSDGINADRDATDYKKETKSIKSGDKLKIQLAPGGGWAARIEKIH</sequence>
<dbReference type="InterPro" id="IPR014718">
    <property type="entry name" value="GH-type_carb-bd"/>
</dbReference>
<comment type="subunit">
    <text evidence="2">Monomer.</text>
</comment>
<dbReference type="Gene3D" id="2.70.98.10">
    <property type="match status" value="1"/>
</dbReference>
<dbReference type="eggNOG" id="COG4948">
    <property type="taxonomic scope" value="Bacteria"/>
</dbReference>
<dbReference type="OrthoDB" id="1109141at2"/>
<evidence type="ECO:0000313" key="11">
    <source>
        <dbReference type="Proteomes" id="UP000008718"/>
    </source>
</evidence>
<dbReference type="GO" id="GO:0030246">
    <property type="term" value="F:carbohydrate binding"/>
    <property type="evidence" value="ECO:0007669"/>
    <property type="project" value="InterPro"/>
</dbReference>
<dbReference type="AlphaFoldDB" id="E4T1A6"/>
<dbReference type="SUPFAM" id="SSF51445">
    <property type="entry name" value="(Trans)glycosidases"/>
    <property type="match status" value="1"/>
</dbReference>
<evidence type="ECO:0000259" key="8">
    <source>
        <dbReference type="Pfam" id="PF14508"/>
    </source>
</evidence>